<keyword evidence="3" id="KW-0804">Transcription</keyword>
<dbReference type="EMBL" id="JAHRWL010000001">
    <property type="protein sequence ID" value="MBV2358155.1"/>
    <property type="molecule type" value="Genomic_DNA"/>
</dbReference>
<dbReference type="InterPro" id="IPR005119">
    <property type="entry name" value="LysR_subst-bd"/>
</dbReference>
<organism evidence="5 6">
    <name type="scientific">Thalassococcus arenae</name>
    <dbReference type="NCBI Taxonomy" id="2851652"/>
    <lineage>
        <taxon>Bacteria</taxon>
        <taxon>Pseudomonadati</taxon>
        <taxon>Pseudomonadota</taxon>
        <taxon>Alphaproteobacteria</taxon>
        <taxon>Rhodobacterales</taxon>
        <taxon>Roseobacteraceae</taxon>
        <taxon>Thalassococcus</taxon>
    </lineage>
</organism>
<dbReference type="InterPro" id="IPR000847">
    <property type="entry name" value="LysR_HTH_N"/>
</dbReference>
<accession>A0ABS6N3S8</accession>
<dbReference type="Proteomes" id="UP001166293">
    <property type="component" value="Unassembled WGS sequence"/>
</dbReference>
<dbReference type="PANTHER" id="PTHR30579:SF8">
    <property type="entry name" value="HTH-TYPE TRANSCRIPTIONAL REGULATOR HDFR"/>
    <property type="match status" value="1"/>
</dbReference>
<evidence type="ECO:0000313" key="6">
    <source>
        <dbReference type="Proteomes" id="UP001166293"/>
    </source>
</evidence>
<evidence type="ECO:0000256" key="2">
    <source>
        <dbReference type="ARBA" id="ARBA00023125"/>
    </source>
</evidence>
<protein>
    <submittedName>
        <fullName evidence="5">LysR family transcriptional regulator</fullName>
    </submittedName>
</protein>
<name>A0ABS6N3S8_9RHOB</name>
<dbReference type="RefSeq" id="WP_217776040.1">
    <property type="nucleotide sequence ID" value="NZ_JAHRWL010000001.1"/>
</dbReference>
<feature type="domain" description="HTH lysR-type" evidence="4">
    <location>
        <begin position="1"/>
        <end position="58"/>
    </location>
</feature>
<keyword evidence="2" id="KW-0238">DNA-binding</keyword>
<sequence>MQIELIDTFLDLCETRSFNRTAERLGVTQSTVSGRIKALERAVGESLLSRSRAGTELTTAGMRFAPHARHVRLLWTEALHATRQRDGGALTMRIAIQHDLMENHIADWITALRDSLPGSAFYVEADYSVQMCRDMVSGDLDLGILFTPSGHPDLHFESLGEVVYRMVSTDTDTLVGVKGNRYILPNYSPAFAHSHAELLPRLSRGAVSSGQGGVIRGLLSALGGSTYLLDETARALVASGEARFVSDAPRIAQSVYAGAHLRYRHRPAYRRMIRVLRGQVRSDTG</sequence>
<gene>
    <name evidence="5" type="ORF">KUH32_00065</name>
</gene>
<dbReference type="InterPro" id="IPR050176">
    <property type="entry name" value="LTTR"/>
</dbReference>
<proteinExistence type="predicted"/>
<dbReference type="Pfam" id="PF03466">
    <property type="entry name" value="LysR_substrate"/>
    <property type="match status" value="1"/>
</dbReference>
<keyword evidence="6" id="KW-1185">Reference proteome</keyword>
<evidence type="ECO:0000256" key="3">
    <source>
        <dbReference type="ARBA" id="ARBA00023163"/>
    </source>
</evidence>
<dbReference type="Pfam" id="PF00126">
    <property type="entry name" value="HTH_1"/>
    <property type="match status" value="1"/>
</dbReference>
<reference evidence="5" key="1">
    <citation type="submission" date="2021-06" db="EMBL/GenBank/DDBJ databases">
        <title>Thalassococcus sp. CAU 1522 isolated from sea sand, Republic of Korea.</title>
        <authorList>
            <person name="Kim W."/>
        </authorList>
    </citation>
    <scope>NUCLEOTIDE SEQUENCE</scope>
    <source>
        <strain evidence="5">CAU 1522</strain>
    </source>
</reference>
<evidence type="ECO:0000256" key="1">
    <source>
        <dbReference type="ARBA" id="ARBA00023015"/>
    </source>
</evidence>
<evidence type="ECO:0000313" key="5">
    <source>
        <dbReference type="EMBL" id="MBV2358155.1"/>
    </source>
</evidence>
<keyword evidence="1" id="KW-0805">Transcription regulation</keyword>
<dbReference type="PANTHER" id="PTHR30579">
    <property type="entry name" value="TRANSCRIPTIONAL REGULATOR"/>
    <property type="match status" value="1"/>
</dbReference>
<dbReference type="PROSITE" id="PS50931">
    <property type="entry name" value="HTH_LYSR"/>
    <property type="match status" value="1"/>
</dbReference>
<comment type="caution">
    <text evidence="5">The sequence shown here is derived from an EMBL/GenBank/DDBJ whole genome shotgun (WGS) entry which is preliminary data.</text>
</comment>
<evidence type="ECO:0000259" key="4">
    <source>
        <dbReference type="PROSITE" id="PS50931"/>
    </source>
</evidence>